<sequence length="288" mass="31358">MAVCAFASRFFPLVRGRVCCRASSRAHPGFRAFSCTAARAQGSGALTGREDRFGGVTVNLSDSCLPGDISENSFSRLLKDSLVQWKSEGKVAVWLRVPISLSRCAAAASEHGFSFHHAKHDHTVLSLWLGEEESRLPGFATHQIGVAGAVVDESNGKVLVVQDRNKGSVRGNWRPLRVQISAQHQAASTTTPAPSACRTCTSSADSSPLTYDINFCTQECLRCEWLQLAELAKTEHTTPITARVAQLLLHGLESGFHNIDLSMEAIPAVYSGKFYQLYHRQLPSTLKS</sequence>
<proteinExistence type="predicted"/>
<evidence type="ECO:0000313" key="1">
    <source>
        <dbReference type="EMBL" id="KAI4819462.1"/>
    </source>
</evidence>
<keyword evidence="2" id="KW-1185">Reference proteome</keyword>
<dbReference type="EMBL" id="CM043794">
    <property type="protein sequence ID" value="KAI4819462.1"/>
    <property type="molecule type" value="Genomic_DNA"/>
</dbReference>
<accession>A0ACB9X093</accession>
<reference evidence="1" key="1">
    <citation type="submission" date="2022-05" db="EMBL/GenBank/DDBJ databases">
        <title>Chromosome-level genome of Chaenocephalus aceratus.</title>
        <authorList>
            <person name="Park H."/>
        </authorList>
    </citation>
    <scope>NUCLEOTIDE SEQUENCE</scope>
    <source>
        <strain evidence="1">KU_202001</strain>
    </source>
</reference>
<gene>
    <name evidence="1" type="ORF">KUCAC02_004708</name>
</gene>
<protein>
    <submittedName>
        <fullName evidence="1">Uncharacterized protein</fullName>
    </submittedName>
</protein>
<dbReference type="Proteomes" id="UP001057452">
    <property type="component" value="Chromosome 10"/>
</dbReference>
<name>A0ACB9X093_CHAAC</name>
<organism evidence="1 2">
    <name type="scientific">Chaenocephalus aceratus</name>
    <name type="common">Blackfin icefish</name>
    <name type="synonym">Chaenichthys aceratus</name>
    <dbReference type="NCBI Taxonomy" id="36190"/>
    <lineage>
        <taxon>Eukaryota</taxon>
        <taxon>Metazoa</taxon>
        <taxon>Chordata</taxon>
        <taxon>Craniata</taxon>
        <taxon>Vertebrata</taxon>
        <taxon>Euteleostomi</taxon>
        <taxon>Actinopterygii</taxon>
        <taxon>Neopterygii</taxon>
        <taxon>Teleostei</taxon>
        <taxon>Neoteleostei</taxon>
        <taxon>Acanthomorphata</taxon>
        <taxon>Eupercaria</taxon>
        <taxon>Perciformes</taxon>
        <taxon>Notothenioidei</taxon>
        <taxon>Channichthyidae</taxon>
        <taxon>Chaenocephalus</taxon>
    </lineage>
</organism>
<evidence type="ECO:0000313" key="2">
    <source>
        <dbReference type="Proteomes" id="UP001057452"/>
    </source>
</evidence>
<comment type="caution">
    <text evidence="1">The sequence shown here is derived from an EMBL/GenBank/DDBJ whole genome shotgun (WGS) entry which is preliminary data.</text>
</comment>